<dbReference type="Proteomes" id="UP000800200">
    <property type="component" value="Unassembled WGS sequence"/>
</dbReference>
<keyword evidence="8 11" id="KW-1133">Transmembrane helix</keyword>
<keyword evidence="6" id="KW-0418">Kinase</keyword>
<dbReference type="GO" id="GO:0004168">
    <property type="term" value="F:dolichol kinase activity"/>
    <property type="evidence" value="ECO:0007669"/>
    <property type="project" value="UniProtKB-EC"/>
</dbReference>
<keyword evidence="9 11" id="KW-0472">Membrane</keyword>
<feature type="transmembrane region" description="Helical" evidence="11">
    <location>
        <begin position="771"/>
        <end position="790"/>
    </location>
</feature>
<evidence type="ECO:0000256" key="7">
    <source>
        <dbReference type="ARBA" id="ARBA00022824"/>
    </source>
</evidence>
<dbReference type="EMBL" id="ML994674">
    <property type="protein sequence ID" value="KAF2178504.1"/>
    <property type="molecule type" value="Genomic_DNA"/>
</dbReference>
<evidence type="ECO:0000256" key="4">
    <source>
        <dbReference type="ARBA" id="ARBA00022679"/>
    </source>
</evidence>
<dbReference type="AlphaFoldDB" id="A0A6A6DG79"/>
<evidence type="ECO:0000256" key="3">
    <source>
        <dbReference type="ARBA" id="ARBA00012132"/>
    </source>
</evidence>
<feature type="region of interest" description="Disordered" evidence="10">
    <location>
        <begin position="460"/>
        <end position="479"/>
    </location>
</feature>
<comment type="similarity">
    <text evidence="2">Belongs to the polyprenol kinase family.</text>
</comment>
<evidence type="ECO:0000256" key="11">
    <source>
        <dbReference type="SAM" id="Phobius"/>
    </source>
</evidence>
<feature type="transmembrane region" description="Helical" evidence="11">
    <location>
        <begin position="578"/>
        <end position="600"/>
    </location>
</feature>
<evidence type="ECO:0000256" key="5">
    <source>
        <dbReference type="ARBA" id="ARBA00022692"/>
    </source>
</evidence>
<feature type="transmembrane region" description="Helical" evidence="11">
    <location>
        <begin position="811"/>
        <end position="830"/>
    </location>
</feature>
<name>A0A6A6DG79_9PEZI</name>
<keyword evidence="7" id="KW-0256">Endoplasmic reticulum</keyword>
<evidence type="ECO:0000256" key="8">
    <source>
        <dbReference type="ARBA" id="ARBA00022989"/>
    </source>
</evidence>
<evidence type="ECO:0000256" key="2">
    <source>
        <dbReference type="ARBA" id="ARBA00010794"/>
    </source>
</evidence>
<comment type="subcellular location">
    <subcellularLocation>
        <location evidence="1">Endoplasmic reticulum membrane</location>
        <topology evidence="1">Multi-pass membrane protein</topology>
    </subcellularLocation>
</comment>
<dbReference type="OrthoDB" id="377083at2759"/>
<proteinExistence type="inferred from homology"/>
<evidence type="ECO:0000313" key="13">
    <source>
        <dbReference type="Proteomes" id="UP000800200"/>
    </source>
</evidence>
<feature type="region of interest" description="Disordered" evidence="10">
    <location>
        <begin position="29"/>
        <end position="129"/>
    </location>
</feature>
<sequence>MSQDLEPPDTHLHGMVSFDIETLELLRRSPHPYHRRQADLQRSEASTDSSSIDFSRTAPSPADQTISDEDGRKRRKISQSPSDSGTEADDEGYGFVKALPAPPIRPRKGLREVRGGGYEGGASPLLTPSQVDEEGRRYSAEYFKSGKEGFRIGGPSPTDDEANAARRKYLKRRRAELARRATETVLLGLIGMLAIRGCSCWAKLLRWHRVELITHIMALSGVLALYPLRLLHYTKGRQPTSNRRFRQRIRIPAAFDPAPILYPATIPVLISISLLPEFEKILLPNIILGLAALPTQLIPYGSPSVGYSTIHWLISTLPLIVSQNTELPSKLFPPMPYMLKLPPPEGLNPEILVALFALHQALLPPLHYLTTTSLLPSELHLLSIGLINLLLFADSPQTEILRTLLWLGGLGLFILCGKVLKWGVALARIPRWRFRRAGQVIKARQSFLYVLNESIKPKRSHSIGGRISLDSDADEDDSKIQNPLERTKNLKLNILDTVRNGSILPIGNGTKSAVEPARPGLKHRDVSDLKAIPKRRNTLPSLPAPNHTSRHHSNRRRSKSIAQSFLSLTPTQAATRKWVYAAYFYLVVISMILLPVRYIIGKCALFGHEPFGWAIGYLFGKIRPLRFWVVNWDLDGWIALPPMHDPDDMDCTRLLGLAEHIRRVVIGEANIRLLLCGYCVTIIAVGLVVVFRLSSVVEVDTRRKVFHGMMVAMLLPTIYIDPTFVALALSLVLAIFLLLDLIRASQLPPLSRPLATFLTPYVDGRDLRGPVVVSHIFLLIGCAIPLWLSLAGVERTGQDPWEGWEVKTRDISMVAGVVCVGMGDAAASLIGRRYGRRKWPWVGGKSLEGSLAFAAAVTVGLVFGKAWLRIGQWDDKGSGLGGVIEWVGTVAKAALCAGGASLNEAVLTGGNDNVIVPVVLWLLVRGVRL</sequence>
<organism evidence="12 13">
    <name type="scientific">Zopfia rhizophila CBS 207.26</name>
    <dbReference type="NCBI Taxonomy" id="1314779"/>
    <lineage>
        <taxon>Eukaryota</taxon>
        <taxon>Fungi</taxon>
        <taxon>Dikarya</taxon>
        <taxon>Ascomycota</taxon>
        <taxon>Pezizomycotina</taxon>
        <taxon>Dothideomycetes</taxon>
        <taxon>Dothideomycetes incertae sedis</taxon>
        <taxon>Zopfiaceae</taxon>
        <taxon>Zopfia</taxon>
    </lineage>
</organism>
<dbReference type="GO" id="GO:0043048">
    <property type="term" value="P:dolichyl monophosphate biosynthetic process"/>
    <property type="evidence" value="ECO:0007669"/>
    <property type="project" value="TreeGrafter"/>
</dbReference>
<gene>
    <name evidence="12" type="ORF">K469DRAFT_731533</name>
</gene>
<evidence type="ECO:0000256" key="9">
    <source>
        <dbReference type="ARBA" id="ARBA00023136"/>
    </source>
</evidence>
<evidence type="ECO:0000256" key="1">
    <source>
        <dbReference type="ARBA" id="ARBA00004477"/>
    </source>
</evidence>
<reference evidence="12" key="1">
    <citation type="journal article" date="2020" name="Stud. Mycol.">
        <title>101 Dothideomycetes genomes: a test case for predicting lifestyles and emergence of pathogens.</title>
        <authorList>
            <person name="Haridas S."/>
            <person name="Albert R."/>
            <person name="Binder M."/>
            <person name="Bloem J."/>
            <person name="Labutti K."/>
            <person name="Salamov A."/>
            <person name="Andreopoulos B."/>
            <person name="Baker S."/>
            <person name="Barry K."/>
            <person name="Bills G."/>
            <person name="Bluhm B."/>
            <person name="Cannon C."/>
            <person name="Castanera R."/>
            <person name="Culley D."/>
            <person name="Daum C."/>
            <person name="Ezra D."/>
            <person name="Gonzalez J."/>
            <person name="Henrissat B."/>
            <person name="Kuo A."/>
            <person name="Liang C."/>
            <person name="Lipzen A."/>
            <person name="Lutzoni F."/>
            <person name="Magnuson J."/>
            <person name="Mondo S."/>
            <person name="Nolan M."/>
            <person name="Ohm R."/>
            <person name="Pangilinan J."/>
            <person name="Park H.-J."/>
            <person name="Ramirez L."/>
            <person name="Alfaro M."/>
            <person name="Sun H."/>
            <person name="Tritt A."/>
            <person name="Yoshinaga Y."/>
            <person name="Zwiers L.-H."/>
            <person name="Turgeon B."/>
            <person name="Goodwin S."/>
            <person name="Spatafora J."/>
            <person name="Crous P."/>
            <person name="Grigoriev I."/>
        </authorList>
    </citation>
    <scope>NUCLEOTIDE SEQUENCE</scope>
    <source>
        <strain evidence="12">CBS 207.26</strain>
    </source>
</reference>
<feature type="compositionally biased region" description="Polar residues" evidence="10">
    <location>
        <begin position="43"/>
        <end position="65"/>
    </location>
</feature>
<accession>A0A6A6DG79</accession>
<evidence type="ECO:0000313" key="12">
    <source>
        <dbReference type="EMBL" id="KAF2178504.1"/>
    </source>
</evidence>
<dbReference type="PANTHER" id="PTHR13205">
    <property type="entry name" value="TRANSMEMBRANE PROTEIN 15-RELATED"/>
    <property type="match status" value="1"/>
</dbReference>
<evidence type="ECO:0000256" key="6">
    <source>
        <dbReference type="ARBA" id="ARBA00022777"/>
    </source>
</evidence>
<keyword evidence="13" id="KW-1185">Reference proteome</keyword>
<feature type="compositionally biased region" description="Basic residues" evidence="10">
    <location>
        <begin position="548"/>
        <end position="557"/>
    </location>
</feature>
<feature type="transmembrane region" description="Helical" evidence="11">
    <location>
        <begin position="714"/>
        <end position="739"/>
    </location>
</feature>
<feature type="transmembrane region" description="Helical" evidence="11">
    <location>
        <begin position="405"/>
        <end position="427"/>
    </location>
</feature>
<feature type="transmembrane region" description="Helical" evidence="11">
    <location>
        <begin position="850"/>
        <end position="868"/>
    </location>
</feature>
<protein>
    <recommendedName>
        <fullName evidence="3">dolichol kinase</fullName>
        <ecNumber evidence="3">2.7.1.108</ecNumber>
    </recommendedName>
</protein>
<evidence type="ECO:0000256" key="10">
    <source>
        <dbReference type="SAM" id="MobiDB-lite"/>
    </source>
</evidence>
<feature type="transmembrane region" description="Helical" evidence="11">
    <location>
        <begin position="671"/>
        <end position="693"/>
    </location>
</feature>
<dbReference type="InterPro" id="IPR032974">
    <property type="entry name" value="Polypren_kinase"/>
</dbReference>
<keyword evidence="4" id="KW-0808">Transferase</keyword>
<dbReference type="PANTHER" id="PTHR13205:SF15">
    <property type="entry name" value="DOLICHOL KINASE"/>
    <property type="match status" value="1"/>
</dbReference>
<dbReference type="EC" id="2.7.1.108" evidence="3"/>
<dbReference type="GO" id="GO:0005789">
    <property type="term" value="C:endoplasmic reticulum membrane"/>
    <property type="evidence" value="ECO:0007669"/>
    <property type="project" value="UniProtKB-SubCell"/>
</dbReference>
<feature type="region of interest" description="Disordered" evidence="10">
    <location>
        <begin position="536"/>
        <end position="557"/>
    </location>
</feature>
<keyword evidence="5 11" id="KW-0812">Transmembrane</keyword>